<protein>
    <submittedName>
        <fullName evidence="2">Uncharacterized protein</fullName>
    </submittedName>
</protein>
<dbReference type="EMBL" id="JAICCF010000002">
    <property type="protein sequence ID" value="MBW8684712.1"/>
    <property type="molecule type" value="Genomic_DNA"/>
</dbReference>
<sequence>MKFSVLRGIIFVATLLLSSVPFAQKPGGVRNTATPVLLPPSYTNTNINYVSAWEPDMPLSDTGAVISTIRKVREVKQTTQYLDSLG</sequence>
<evidence type="ECO:0000256" key="1">
    <source>
        <dbReference type="SAM" id="SignalP"/>
    </source>
</evidence>
<dbReference type="RefSeq" id="WP_220249927.1">
    <property type="nucleotide sequence ID" value="NZ_JAICCF010000002.1"/>
</dbReference>
<evidence type="ECO:0000313" key="3">
    <source>
        <dbReference type="Proteomes" id="UP000812961"/>
    </source>
</evidence>
<keyword evidence="3" id="KW-1185">Reference proteome</keyword>
<organism evidence="2 3">
    <name type="scientific">Chitinophaga rhizophila</name>
    <dbReference type="NCBI Taxonomy" id="2866212"/>
    <lineage>
        <taxon>Bacteria</taxon>
        <taxon>Pseudomonadati</taxon>
        <taxon>Bacteroidota</taxon>
        <taxon>Chitinophagia</taxon>
        <taxon>Chitinophagales</taxon>
        <taxon>Chitinophagaceae</taxon>
        <taxon>Chitinophaga</taxon>
    </lineage>
</organism>
<proteinExistence type="predicted"/>
<gene>
    <name evidence="2" type="ORF">K1Y79_10265</name>
</gene>
<feature type="signal peptide" evidence="1">
    <location>
        <begin position="1"/>
        <end position="23"/>
    </location>
</feature>
<accession>A0ABS7GAM4</accession>
<keyword evidence="1" id="KW-0732">Signal</keyword>
<comment type="caution">
    <text evidence="2">The sequence shown here is derived from an EMBL/GenBank/DDBJ whole genome shotgun (WGS) entry which is preliminary data.</text>
</comment>
<evidence type="ECO:0000313" key="2">
    <source>
        <dbReference type="EMBL" id="MBW8684712.1"/>
    </source>
</evidence>
<reference evidence="2 3" key="1">
    <citation type="submission" date="2021-08" db="EMBL/GenBank/DDBJ databases">
        <title>The genome sequence of Chitinophaga sp. B61.</title>
        <authorList>
            <person name="Zhang X."/>
        </authorList>
    </citation>
    <scope>NUCLEOTIDE SEQUENCE [LARGE SCALE GENOMIC DNA]</scope>
    <source>
        <strain evidence="2 3">B61</strain>
    </source>
</reference>
<feature type="chain" id="PRO_5046938008" evidence="1">
    <location>
        <begin position="24"/>
        <end position="86"/>
    </location>
</feature>
<dbReference type="Proteomes" id="UP000812961">
    <property type="component" value="Unassembled WGS sequence"/>
</dbReference>
<name>A0ABS7GAM4_9BACT</name>